<evidence type="ECO:0000256" key="2">
    <source>
        <dbReference type="ARBA" id="ARBA00023015"/>
    </source>
</evidence>
<proteinExistence type="predicted"/>
<dbReference type="PANTHER" id="PTHR30204">
    <property type="entry name" value="REDOX-CYCLING DRUG-SENSING TRANSCRIPTIONAL ACTIVATOR SOXR"/>
    <property type="match status" value="1"/>
</dbReference>
<dbReference type="InterPro" id="IPR047057">
    <property type="entry name" value="MerR_fam"/>
</dbReference>
<feature type="domain" description="HTH merR-type" evidence="5">
    <location>
        <begin position="3"/>
        <end position="72"/>
    </location>
</feature>
<dbReference type="RefSeq" id="WP_039451106.1">
    <property type="nucleotide sequence ID" value="NZ_CP043329.1"/>
</dbReference>
<protein>
    <submittedName>
        <fullName evidence="6">MerR family transcriptional regulator</fullName>
    </submittedName>
</protein>
<evidence type="ECO:0000259" key="5">
    <source>
        <dbReference type="PROSITE" id="PS50937"/>
    </source>
</evidence>
<name>A0A5C0VK42_9SPHI</name>
<keyword evidence="3" id="KW-0238">DNA-binding</keyword>
<dbReference type="InterPro" id="IPR003759">
    <property type="entry name" value="Cbl-bd_cap"/>
</dbReference>
<keyword evidence="4" id="KW-0804">Transcription</keyword>
<keyword evidence="1" id="KW-0678">Repressor</keyword>
<gene>
    <name evidence="6" type="ORF">FYC62_11080</name>
</gene>
<evidence type="ECO:0000256" key="3">
    <source>
        <dbReference type="ARBA" id="ARBA00023125"/>
    </source>
</evidence>
<evidence type="ECO:0000256" key="4">
    <source>
        <dbReference type="ARBA" id="ARBA00023163"/>
    </source>
</evidence>
<dbReference type="PANTHER" id="PTHR30204:SF69">
    <property type="entry name" value="MERR-FAMILY TRANSCRIPTIONAL REGULATOR"/>
    <property type="match status" value="1"/>
</dbReference>
<evidence type="ECO:0000313" key="7">
    <source>
        <dbReference type="Proteomes" id="UP000323653"/>
    </source>
</evidence>
<dbReference type="KEGG" id="pej:FYC62_11080"/>
<dbReference type="InterPro" id="IPR009061">
    <property type="entry name" value="DNA-bd_dom_put_sf"/>
</dbReference>
<dbReference type="Pfam" id="PF02607">
    <property type="entry name" value="B12-binding_2"/>
    <property type="match status" value="1"/>
</dbReference>
<dbReference type="Gene3D" id="3.40.50.280">
    <property type="entry name" value="Cobalamin-binding domain"/>
    <property type="match status" value="1"/>
</dbReference>
<dbReference type="GO" id="GO:0003700">
    <property type="term" value="F:DNA-binding transcription factor activity"/>
    <property type="evidence" value="ECO:0007669"/>
    <property type="project" value="InterPro"/>
</dbReference>
<dbReference type="Gene3D" id="1.10.1240.10">
    <property type="entry name" value="Methionine synthase domain"/>
    <property type="match status" value="1"/>
</dbReference>
<dbReference type="Pfam" id="PF13411">
    <property type="entry name" value="MerR_1"/>
    <property type="match status" value="1"/>
</dbReference>
<dbReference type="CDD" id="cd01104">
    <property type="entry name" value="HTH_MlrA-CarA"/>
    <property type="match status" value="1"/>
</dbReference>
<evidence type="ECO:0000256" key="1">
    <source>
        <dbReference type="ARBA" id="ARBA00022491"/>
    </source>
</evidence>
<dbReference type="SUPFAM" id="SSF52242">
    <property type="entry name" value="Cobalamin (vitamin B12)-binding domain"/>
    <property type="match status" value="1"/>
</dbReference>
<dbReference type="SMART" id="SM00422">
    <property type="entry name" value="HTH_MERR"/>
    <property type="match status" value="1"/>
</dbReference>
<dbReference type="SUPFAM" id="SSF46955">
    <property type="entry name" value="Putative DNA-binding domain"/>
    <property type="match status" value="1"/>
</dbReference>
<sequence>MKRFSISDIENLTGIKAHTIRVWEQRYNFFTPKRTETNIRYYDDQDLCMFLNIATLNENGYKISKISKMNSEEINLLVASLKENHYNTNIQVQMLSNAMLKMDDDEFDEILSTCIREMGMETAVAEIVFPFLRKVGFMWQVGTINPAHEHFATHKIEQKIIYCTTQFNKKTNKQGKRYILFLPPNEHHQVGLLFAQYMLRSNGHHVLYLGQNLPYESLTEVVNYYEPDFVLSVLTVLNTDTDVDDAISKIKTAIGTTPLILTGSLITNQETNKAEKIIIVKNIREFASIIEKLNMSIAS</sequence>
<dbReference type="Proteomes" id="UP000323653">
    <property type="component" value="Chromosome"/>
</dbReference>
<accession>A0A5C0VK42</accession>
<dbReference type="InterPro" id="IPR036594">
    <property type="entry name" value="Meth_synthase_dom"/>
</dbReference>
<dbReference type="GO" id="GO:0046872">
    <property type="term" value="F:metal ion binding"/>
    <property type="evidence" value="ECO:0007669"/>
    <property type="project" value="InterPro"/>
</dbReference>
<dbReference type="InterPro" id="IPR000551">
    <property type="entry name" value="MerR-type_HTH_dom"/>
</dbReference>
<organism evidence="6 7">
    <name type="scientific">Pedobacter aquae</name>
    <dbReference type="NCBI Taxonomy" id="2605747"/>
    <lineage>
        <taxon>Bacteria</taxon>
        <taxon>Pseudomonadati</taxon>
        <taxon>Bacteroidota</taxon>
        <taxon>Sphingobacteriia</taxon>
        <taxon>Sphingobacteriales</taxon>
        <taxon>Sphingobacteriaceae</taxon>
        <taxon>Pedobacter</taxon>
    </lineage>
</organism>
<dbReference type="GO" id="GO:0031419">
    <property type="term" value="F:cobalamin binding"/>
    <property type="evidence" value="ECO:0007669"/>
    <property type="project" value="InterPro"/>
</dbReference>
<dbReference type="EMBL" id="CP043329">
    <property type="protein sequence ID" value="QEK52123.1"/>
    <property type="molecule type" value="Genomic_DNA"/>
</dbReference>
<reference evidence="6 7" key="1">
    <citation type="submission" date="2019-08" db="EMBL/GenBank/DDBJ databases">
        <title>Pedobacter sp. nov., isolated from Han river, South Korea.</title>
        <authorList>
            <person name="Lee D.-H."/>
            <person name="Kim Y.-S."/>
            <person name="Hwang E.-M."/>
            <person name="Le Tran T.C."/>
            <person name="Cha C.-J."/>
        </authorList>
    </citation>
    <scope>NUCLEOTIDE SEQUENCE [LARGE SCALE GENOMIC DNA]</scope>
    <source>
        <strain evidence="6 7">CJ43</strain>
    </source>
</reference>
<dbReference type="PROSITE" id="PS50937">
    <property type="entry name" value="HTH_MERR_2"/>
    <property type="match status" value="1"/>
</dbReference>
<dbReference type="GO" id="GO:0003677">
    <property type="term" value="F:DNA binding"/>
    <property type="evidence" value="ECO:0007669"/>
    <property type="project" value="UniProtKB-KW"/>
</dbReference>
<keyword evidence="7" id="KW-1185">Reference proteome</keyword>
<evidence type="ECO:0000313" key="6">
    <source>
        <dbReference type="EMBL" id="QEK52123.1"/>
    </source>
</evidence>
<keyword evidence="2" id="KW-0805">Transcription regulation</keyword>
<dbReference type="AlphaFoldDB" id="A0A5C0VK42"/>
<dbReference type="Gene3D" id="1.10.1660.10">
    <property type="match status" value="1"/>
</dbReference>
<dbReference type="InterPro" id="IPR036724">
    <property type="entry name" value="Cobalamin-bd_sf"/>
</dbReference>